<gene>
    <name evidence="7" type="ORF">C1881_06540</name>
</gene>
<dbReference type="SMART" id="SM00345">
    <property type="entry name" value="HTH_GNTR"/>
    <property type="match status" value="1"/>
</dbReference>
<evidence type="ECO:0000256" key="3">
    <source>
        <dbReference type="ARBA" id="ARBA00023015"/>
    </source>
</evidence>
<keyword evidence="5" id="KW-0804">Transcription</keyword>
<dbReference type="SUPFAM" id="SSF53383">
    <property type="entry name" value="PLP-dependent transferases"/>
    <property type="match status" value="1"/>
</dbReference>
<feature type="domain" description="HTH gntR-type" evidence="6">
    <location>
        <begin position="10"/>
        <end position="78"/>
    </location>
</feature>
<evidence type="ECO:0000256" key="4">
    <source>
        <dbReference type="ARBA" id="ARBA00023125"/>
    </source>
</evidence>
<name>A0A369LJB4_9ACTN</name>
<dbReference type="Pfam" id="PF00392">
    <property type="entry name" value="GntR"/>
    <property type="match status" value="1"/>
</dbReference>
<dbReference type="InterPro" id="IPR036390">
    <property type="entry name" value="WH_DNA-bd_sf"/>
</dbReference>
<dbReference type="EMBL" id="PPTO01000009">
    <property type="protein sequence ID" value="RDB58215.1"/>
    <property type="molecule type" value="Genomic_DNA"/>
</dbReference>
<dbReference type="GO" id="GO:0003700">
    <property type="term" value="F:DNA-binding transcription factor activity"/>
    <property type="evidence" value="ECO:0007669"/>
    <property type="project" value="InterPro"/>
</dbReference>
<proteinExistence type="inferred from homology"/>
<dbReference type="InterPro" id="IPR015421">
    <property type="entry name" value="PyrdxlP-dep_Trfase_major"/>
</dbReference>
<evidence type="ECO:0000313" key="7">
    <source>
        <dbReference type="EMBL" id="RDB58215.1"/>
    </source>
</evidence>
<comment type="caution">
    <text evidence="7">The sequence shown here is derived from an EMBL/GenBank/DDBJ whole genome shotgun (WGS) entry which is preliminary data.</text>
</comment>
<dbReference type="InterPro" id="IPR036388">
    <property type="entry name" value="WH-like_DNA-bd_sf"/>
</dbReference>
<dbReference type="SUPFAM" id="SSF46785">
    <property type="entry name" value="Winged helix' DNA-binding domain"/>
    <property type="match status" value="1"/>
</dbReference>
<dbReference type="Pfam" id="PF00155">
    <property type="entry name" value="Aminotran_1_2"/>
    <property type="match status" value="1"/>
</dbReference>
<dbReference type="PANTHER" id="PTHR46577:SF1">
    <property type="entry name" value="HTH-TYPE TRANSCRIPTIONAL REGULATORY PROTEIN GABR"/>
    <property type="match status" value="1"/>
</dbReference>
<keyword evidence="3" id="KW-0805">Transcription regulation</keyword>
<accession>A0A369LJB4</accession>
<evidence type="ECO:0000259" key="6">
    <source>
        <dbReference type="PROSITE" id="PS50949"/>
    </source>
</evidence>
<dbReference type="AlphaFoldDB" id="A0A369LJB4"/>
<reference evidence="7 8" key="1">
    <citation type="journal article" date="2018" name="Elife">
        <title>Discovery and characterization of a prevalent human gut bacterial enzyme sufficient for the inactivation of a family of plant toxins.</title>
        <authorList>
            <person name="Koppel N."/>
            <person name="Bisanz J.E."/>
            <person name="Pandelia M.E."/>
            <person name="Turnbaugh P.J."/>
            <person name="Balskus E.P."/>
        </authorList>
    </citation>
    <scope>NUCLEOTIDE SEQUENCE [LARGE SCALE GENOMIC DNA]</scope>
    <source>
        <strain evidence="7 8">OB21 GAM31</strain>
    </source>
</reference>
<dbReference type="PANTHER" id="PTHR46577">
    <property type="entry name" value="HTH-TYPE TRANSCRIPTIONAL REGULATORY PROTEIN GABR"/>
    <property type="match status" value="1"/>
</dbReference>
<dbReference type="Gene3D" id="3.40.640.10">
    <property type="entry name" value="Type I PLP-dependent aspartate aminotransferase-like (Major domain)"/>
    <property type="match status" value="1"/>
</dbReference>
<comment type="similarity">
    <text evidence="1">In the C-terminal section; belongs to the class-I pyridoxal-phosphate-dependent aminotransferase family.</text>
</comment>
<dbReference type="RefSeq" id="WP_114615723.1">
    <property type="nucleotide sequence ID" value="NZ_PPTO01000009.1"/>
</dbReference>
<dbReference type="InterPro" id="IPR004839">
    <property type="entry name" value="Aminotransferase_I/II_large"/>
</dbReference>
<evidence type="ECO:0000256" key="1">
    <source>
        <dbReference type="ARBA" id="ARBA00005384"/>
    </source>
</evidence>
<dbReference type="GO" id="GO:0003677">
    <property type="term" value="F:DNA binding"/>
    <property type="evidence" value="ECO:0007669"/>
    <property type="project" value="UniProtKB-KW"/>
</dbReference>
<evidence type="ECO:0000256" key="5">
    <source>
        <dbReference type="ARBA" id="ARBA00023163"/>
    </source>
</evidence>
<evidence type="ECO:0000313" key="8">
    <source>
        <dbReference type="Proteomes" id="UP000253975"/>
    </source>
</evidence>
<organism evidence="7 8">
    <name type="scientific">Slackia isoflavoniconvertens</name>
    <dbReference type="NCBI Taxonomy" id="572010"/>
    <lineage>
        <taxon>Bacteria</taxon>
        <taxon>Bacillati</taxon>
        <taxon>Actinomycetota</taxon>
        <taxon>Coriobacteriia</taxon>
        <taxon>Eggerthellales</taxon>
        <taxon>Eggerthellaceae</taxon>
        <taxon>Slackia</taxon>
    </lineage>
</organism>
<dbReference type="InterPro" id="IPR000524">
    <property type="entry name" value="Tscrpt_reg_HTH_GntR"/>
</dbReference>
<dbReference type="CDD" id="cd07377">
    <property type="entry name" value="WHTH_GntR"/>
    <property type="match status" value="1"/>
</dbReference>
<dbReference type="Proteomes" id="UP000253975">
    <property type="component" value="Unassembled WGS sequence"/>
</dbReference>
<dbReference type="CDD" id="cd00609">
    <property type="entry name" value="AAT_like"/>
    <property type="match status" value="1"/>
</dbReference>
<dbReference type="InterPro" id="IPR015424">
    <property type="entry name" value="PyrdxlP-dep_Trfase"/>
</dbReference>
<dbReference type="Gene3D" id="1.10.10.10">
    <property type="entry name" value="Winged helix-like DNA-binding domain superfamily/Winged helix DNA-binding domain"/>
    <property type="match status" value="1"/>
</dbReference>
<keyword evidence="2" id="KW-0663">Pyridoxal phosphate</keyword>
<protein>
    <recommendedName>
        <fullName evidence="6">HTH gntR-type domain-containing protein</fullName>
    </recommendedName>
</protein>
<evidence type="ECO:0000256" key="2">
    <source>
        <dbReference type="ARBA" id="ARBA00022898"/>
    </source>
</evidence>
<dbReference type="InterPro" id="IPR051446">
    <property type="entry name" value="HTH_trans_reg/aminotransferase"/>
</dbReference>
<dbReference type="PROSITE" id="PS50949">
    <property type="entry name" value="HTH_GNTR"/>
    <property type="match status" value="1"/>
</dbReference>
<sequence length="523" mass="58283">MISLDQNSRDPLYVQIYDSIRRDITENALKPGEKLMPIRKLAESLDVSRNTVENAYAQLLTEGYVTSRSGSGYVVCDVDFSPLSEASVEKDRAAASRKTKQVTSSAAIGRVGPSLTEEGLSGRNAVEHAAARSTKLASLSPSENRAPHAPAIEFDFTYGDRPRGSFPEVAWRKLTGDALFSVDSKASAYGDGLGEMELRAEIARRIHATRGVNCEPEQVVLQAGTQAALGNLLDLFDPMRDGVAIENPGYDGAMAVFRNRGFRITPLPVCPDTTEAQQDAFASSLYASGAKLTFCTPSNQFPLGMTMPLSMRVRLIKWAAERDGYILEDDYCREFRYTERPIPSLQSLDTRNRVIYMGTFSKVLSPALRMSYLVLPPQLLDRWREKFARHYCPVPWLSQKVLYLFMSEGYWDRYTRATMTAYHKRRNLLMECLQHEMGGKIEIFGGAAGLHLLVATRDGRCEGELLTAAETAGVRVYPTSGYWMPRHQTDPCGRCVLVGFSSIETELIPEGVHRLAQAWFPEK</sequence>
<dbReference type="GO" id="GO:0030170">
    <property type="term" value="F:pyridoxal phosphate binding"/>
    <property type="evidence" value="ECO:0007669"/>
    <property type="project" value="InterPro"/>
</dbReference>
<keyword evidence="4" id="KW-0238">DNA-binding</keyword>